<evidence type="ECO:0000313" key="3">
    <source>
        <dbReference type="Proteomes" id="UP001054837"/>
    </source>
</evidence>
<reference evidence="2 3" key="1">
    <citation type="submission" date="2021-06" db="EMBL/GenBank/DDBJ databases">
        <title>Caerostris darwini draft genome.</title>
        <authorList>
            <person name="Kono N."/>
            <person name="Arakawa K."/>
        </authorList>
    </citation>
    <scope>NUCLEOTIDE SEQUENCE [LARGE SCALE GENOMIC DNA]</scope>
</reference>
<proteinExistence type="predicted"/>
<dbReference type="AlphaFoldDB" id="A0AAV4S7V2"/>
<sequence>MWYQYISPHNFMGRKNCKLLNVRYQEYIPNSPPVNQNIGFILHNYLIAYEAEKSSFIYGWKSSRKPLSAWNEWSREEFVSHVKDFPPSEQSGQVLTAPQPKQKKGGQI</sequence>
<evidence type="ECO:0000256" key="1">
    <source>
        <dbReference type="SAM" id="MobiDB-lite"/>
    </source>
</evidence>
<dbReference type="Proteomes" id="UP001054837">
    <property type="component" value="Unassembled WGS sequence"/>
</dbReference>
<feature type="region of interest" description="Disordered" evidence="1">
    <location>
        <begin position="84"/>
        <end position="108"/>
    </location>
</feature>
<protein>
    <submittedName>
        <fullName evidence="2">Uncharacterized protein</fullName>
    </submittedName>
</protein>
<name>A0AAV4S7V2_9ARAC</name>
<evidence type="ECO:0000313" key="2">
    <source>
        <dbReference type="EMBL" id="GIY28497.1"/>
    </source>
</evidence>
<dbReference type="EMBL" id="BPLQ01007175">
    <property type="protein sequence ID" value="GIY28497.1"/>
    <property type="molecule type" value="Genomic_DNA"/>
</dbReference>
<comment type="caution">
    <text evidence="2">The sequence shown here is derived from an EMBL/GenBank/DDBJ whole genome shotgun (WGS) entry which is preliminary data.</text>
</comment>
<keyword evidence="3" id="KW-1185">Reference proteome</keyword>
<gene>
    <name evidence="2" type="ORF">CDAR_88011</name>
</gene>
<organism evidence="2 3">
    <name type="scientific">Caerostris darwini</name>
    <dbReference type="NCBI Taxonomy" id="1538125"/>
    <lineage>
        <taxon>Eukaryota</taxon>
        <taxon>Metazoa</taxon>
        <taxon>Ecdysozoa</taxon>
        <taxon>Arthropoda</taxon>
        <taxon>Chelicerata</taxon>
        <taxon>Arachnida</taxon>
        <taxon>Araneae</taxon>
        <taxon>Araneomorphae</taxon>
        <taxon>Entelegynae</taxon>
        <taxon>Araneoidea</taxon>
        <taxon>Araneidae</taxon>
        <taxon>Caerostris</taxon>
    </lineage>
</organism>
<accession>A0AAV4S7V2</accession>